<keyword evidence="4" id="KW-1017">Isopeptide bond</keyword>
<dbReference type="InterPro" id="IPR040221">
    <property type="entry name" value="CDCA7/CDA7L"/>
</dbReference>
<dbReference type="OrthoDB" id="298344at2759"/>
<dbReference type="AlphaFoldDB" id="A0A5J5B0L9"/>
<dbReference type="GO" id="GO:0006355">
    <property type="term" value="P:regulation of DNA-templated transcription"/>
    <property type="evidence" value="ECO:0007669"/>
    <property type="project" value="InterPro"/>
</dbReference>
<evidence type="ECO:0000256" key="3">
    <source>
        <dbReference type="ARBA" id="ARBA00022490"/>
    </source>
</evidence>
<dbReference type="PANTHER" id="PTHR31169:SF33">
    <property type="entry name" value="CELL DIVISION CYCLE-ASSOCIATED 7-LIKE PROTEIN"/>
    <property type="match status" value="1"/>
</dbReference>
<feature type="region of interest" description="Disordered" evidence="10">
    <location>
        <begin position="1"/>
        <end position="51"/>
    </location>
</feature>
<evidence type="ECO:0000256" key="9">
    <source>
        <dbReference type="ARBA" id="ARBA00023242"/>
    </source>
</evidence>
<keyword evidence="13" id="KW-1185">Reference proteome</keyword>
<keyword evidence="7" id="KW-0805">Transcription regulation</keyword>
<evidence type="ECO:0000256" key="4">
    <source>
        <dbReference type="ARBA" id="ARBA00022499"/>
    </source>
</evidence>
<reference evidence="12 13" key="1">
    <citation type="submission" date="2019-09" db="EMBL/GenBank/DDBJ databases">
        <title>A chromosome-level genome assembly of the Chinese tupelo Nyssa sinensis.</title>
        <authorList>
            <person name="Yang X."/>
            <person name="Kang M."/>
            <person name="Yang Y."/>
            <person name="Xiong H."/>
            <person name="Wang M."/>
            <person name="Zhang Z."/>
            <person name="Wang Z."/>
            <person name="Wu H."/>
            <person name="Ma T."/>
            <person name="Liu J."/>
            <person name="Xi Z."/>
        </authorList>
    </citation>
    <scope>NUCLEOTIDE SEQUENCE [LARGE SCALE GENOMIC DNA]</scope>
    <source>
        <strain evidence="12">J267</strain>
        <tissue evidence="12">Leaf</tissue>
    </source>
</reference>
<evidence type="ECO:0000313" key="13">
    <source>
        <dbReference type="Proteomes" id="UP000325577"/>
    </source>
</evidence>
<dbReference type="PANTHER" id="PTHR31169">
    <property type="entry name" value="OS05G0300700 PROTEIN"/>
    <property type="match status" value="1"/>
</dbReference>
<gene>
    <name evidence="12" type="ORF">F0562_028632</name>
</gene>
<keyword evidence="5" id="KW-0597">Phosphoprotein</keyword>
<feature type="compositionally biased region" description="Acidic residues" evidence="10">
    <location>
        <begin position="295"/>
        <end position="307"/>
    </location>
</feature>
<feature type="compositionally biased region" description="Basic and acidic residues" evidence="10">
    <location>
        <begin position="17"/>
        <end position="38"/>
    </location>
</feature>
<keyword evidence="8" id="KW-0804">Transcription</keyword>
<evidence type="ECO:0000256" key="6">
    <source>
        <dbReference type="ARBA" id="ARBA00022843"/>
    </source>
</evidence>
<feature type="domain" description="Zinc-finger" evidence="11">
    <location>
        <begin position="176"/>
        <end position="272"/>
    </location>
</feature>
<evidence type="ECO:0000256" key="2">
    <source>
        <dbReference type="ARBA" id="ARBA00004496"/>
    </source>
</evidence>
<proteinExistence type="predicted"/>
<keyword evidence="6" id="KW-0832">Ubl conjugation</keyword>
<keyword evidence="3" id="KW-0963">Cytoplasm</keyword>
<dbReference type="EMBL" id="CM018039">
    <property type="protein sequence ID" value="KAA8536154.1"/>
    <property type="molecule type" value="Genomic_DNA"/>
</dbReference>
<dbReference type="GO" id="GO:0005737">
    <property type="term" value="C:cytoplasm"/>
    <property type="evidence" value="ECO:0007669"/>
    <property type="project" value="UniProtKB-SubCell"/>
</dbReference>
<evidence type="ECO:0000313" key="12">
    <source>
        <dbReference type="EMBL" id="KAA8536154.1"/>
    </source>
</evidence>
<name>A0A5J5B0L9_9ASTE</name>
<evidence type="ECO:0000256" key="1">
    <source>
        <dbReference type="ARBA" id="ARBA00004123"/>
    </source>
</evidence>
<accession>A0A5J5B0L9</accession>
<keyword evidence="9" id="KW-0539">Nucleus</keyword>
<dbReference type="Proteomes" id="UP000325577">
    <property type="component" value="Linkage Group LG16"/>
</dbReference>
<evidence type="ECO:0000256" key="8">
    <source>
        <dbReference type="ARBA" id="ARBA00023163"/>
    </source>
</evidence>
<evidence type="ECO:0000256" key="7">
    <source>
        <dbReference type="ARBA" id="ARBA00023015"/>
    </source>
</evidence>
<evidence type="ECO:0000256" key="10">
    <source>
        <dbReference type="SAM" id="MobiDB-lite"/>
    </source>
</evidence>
<organism evidence="12 13">
    <name type="scientific">Nyssa sinensis</name>
    <dbReference type="NCBI Taxonomy" id="561372"/>
    <lineage>
        <taxon>Eukaryota</taxon>
        <taxon>Viridiplantae</taxon>
        <taxon>Streptophyta</taxon>
        <taxon>Embryophyta</taxon>
        <taxon>Tracheophyta</taxon>
        <taxon>Spermatophyta</taxon>
        <taxon>Magnoliopsida</taxon>
        <taxon>eudicotyledons</taxon>
        <taxon>Gunneridae</taxon>
        <taxon>Pentapetalae</taxon>
        <taxon>asterids</taxon>
        <taxon>Cornales</taxon>
        <taxon>Nyssaceae</taxon>
        <taxon>Nyssa</taxon>
    </lineage>
</organism>
<comment type="subcellular location">
    <subcellularLocation>
        <location evidence="2">Cytoplasm</location>
    </subcellularLocation>
    <subcellularLocation>
        <location evidence="1">Nucleus</location>
    </subcellularLocation>
</comment>
<feature type="region of interest" description="Disordered" evidence="10">
    <location>
        <begin position="77"/>
        <end position="104"/>
    </location>
</feature>
<sequence>MVATRKKAQNQKITTNTEKETQNEGKNDEVSAEKETKNEAQNGEVSGYEQLRGQRIKENMLRMQKLGILDLSRKLKSDFAPPKRTTRNPSDKKSALSLSEPFRRSSRLKSITPVNYTEIRAPKKRTSAEYEDGEIQIPEGSKPEIYTEDHAKLLGDCKTSWTLYVDGFDENRDRIYDPINGKSCHQCRQKTLGHRTHCSKCNMVSGQFCGDCLYMRYGENVMEANENSNWICPVCRGICNCSRCRKAKGWAPTGSIYRKVTGLGFKSVAHYLIQARQSPHLDNCPDGIPKPESEDNKDDEMEEEEKEDVVIAAFDS</sequence>
<dbReference type="Pfam" id="PF10497">
    <property type="entry name" value="zf-4CXXC_R1"/>
    <property type="match status" value="1"/>
</dbReference>
<dbReference type="GO" id="GO:0005634">
    <property type="term" value="C:nucleus"/>
    <property type="evidence" value="ECO:0007669"/>
    <property type="project" value="UniProtKB-SubCell"/>
</dbReference>
<dbReference type="InterPro" id="IPR018866">
    <property type="entry name" value="Znf-4CXXC_R1"/>
</dbReference>
<evidence type="ECO:0000256" key="5">
    <source>
        <dbReference type="ARBA" id="ARBA00022553"/>
    </source>
</evidence>
<feature type="region of interest" description="Disordered" evidence="10">
    <location>
        <begin position="280"/>
        <end position="308"/>
    </location>
</feature>
<protein>
    <recommendedName>
        <fullName evidence="11">Zinc-finger domain-containing protein</fullName>
    </recommendedName>
</protein>
<evidence type="ECO:0000259" key="11">
    <source>
        <dbReference type="Pfam" id="PF10497"/>
    </source>
</evidence>